<keyword evidence="2" id="KW-1185">Reference proteome</keyword>
<comment type="caution">
    <text evidence="1">The sequence shown here is derived from an EMBL/GenBank/DDBJ whole genome shotgun (WGS) entry which is preliminary data.</text>
</comment>
<name>A0A1Z9YWB8_9GAMM</name>
<proteinExistence type="predicted"/>
<dbReference type="RefSeq" id="WP_087620868.1">
    <property type="nucleotide sequence ID" value="NZ_NEXX01000004.1"/>
</dbReference>
<reference evidence="1 2" key="1">
    <citation type="submission" date="2017-05" db="EMBL/GenBank/DDBJ databases">
        <title>Acinetobacter populi ANC 5415 (= PBJ7), whole genome shotgun sequencing project.</title>
        <authorList>
            <person name="Nemec A."/>
            <person name="Radolfova-Krizova L."/>
        </authorList>
    </citation>
    <scope>NUCLEOTIDE SEQUENCE [LARGE SCALE GENOMIC DNA]</scope>
    <source>
        <strain evidence="1 2">PBJ7</strain>
    </source>
</reference>
<gene>
    <name evidence="1" type="ORF">CAP51_11250</name>
</gene>
<dbReference type="Proteomes" id="UP000196536">
    <property type="component" value="Unassembled WGS sequence"/>
</dbReference>
<dbReference type="EMBL" id="NEXX01000004">
    <property type="protein sequence ID" value="OUY06507.1"/>
    <property type="molecule type" value="Genomic_DNA"/>
</dbReference>
<dbReference type="AlphaFoldDB" id="A0A1Z9YWB8"/>
<sequence>MSRIFSKITSSVQQLYQRAEDLIEEERDFSVSQNLLNATFKKYVTDNVDLLKDLHADVYDDWLRLYATVDVVGIYAALSVDLKLVQMEFNKETQLVVFEQISKTQVIEARFDKMYKKLGANFALFVFQKVLDKDPLGPILQHYNIVQVKHGLLYLDLNRWLGDIESVMRTLRKVHINHGILKETELVLLANVNLDGIFNRDKQDNIFDDLELDDDGKTTISPIKD</sequence>
<dbReference type="OrthoDB" id="6656383at2"/>
<protein>
    <submittedName>
        <fullName evidence="1">Uncharacterized protein</fullName>
    </submittedName>
</protein>
<accession>A0A1Z9YWB8</accession>
<evidence type="ECO:0000313" key="1">
    <source>
        <dbReference type="EMBL" id="OUY06507.1"/>
    </source>
</evidence>
<organism evidence="1 2">
    <name type="scientific">Acinetobacter populi</name>
    <dbReference type="NCBI Taxonomy" id="1582270"/>
    <lineage>
        <taxon>Bacteria</taxon>
        <taxon>Pseudomonadati</taxon>
        <taxon>Pseudomonadota</taxon>
        <taxon>Gammaproteobacteria</taxon>
        <taxon>Moraxellales</taxon>
        <taxon>Moraxellaceae</taxon>
        <taxon>Acinetobacter</taxon>
    </lineage>
</organism>
<evidence type="ECO:0000313" key="2">
    <source>
        <dbReference type="Proteomes" id="UP000196536"/>
    </source>
</evidence>